<dbReference type="GO" id="GO:0003755">
    <property type="term" value="F:peptidyl-prolyl cis-trans isomerase activity"/>
    <property type="evidence" value="ECO:0007669"/>
    <property type="project" value="UniProtKB-UniRule"/>
</dbReference>
<evidence type="ECO:0000259" key="9">
    <source>
        <dbReference type="PROSITE" id="PS50198"/>
    </source>
</evidence>
<dbReference type="GO" id="GO:0006457">
    <property type="term" value="P:protein folding"/>
    <property type="evidence" value="ECO:0007669"/>
    <property type="project" value="UniProtKB-UniRule"/>
</dbReference>
<evidence type="ECO:0000256" key="6">
    <source>
        <dbReference type="ARBA" id="ARBA00023235"/>
    </source>
</evidence>
<dbReference type="SUPFAM" id="SSF109998">
    <property type="entry name" value="Triger factor/SurA peptide-binding domain-like"/>
    <property type="match status" value="1"/>
</dbReference>
<dbReference type="SUPFAM" id="SSF54534">
    <property type="entry name" value="FKBP-like"/>
    <property type="match status" value="2"/>
</dbReference>
<evidence type="ECO:0000313" key="10">
    <source>
        <dbReference type="EMBL" id="CUV12305.1"/>
    </source>
</evidence>
<proteinExistence type="inferred from homology"/>
<evidence type="ECO:0000256" key="1">
    <source>
        <dbReference type="ARBA" id="ARBA00022729"/>
    </source>
</evidence>
<name>A0A0S4TRD5_RALSL</name>
<dbReference type="InterPro" id="IPR015391">
    <property type="entry name" value="SurA_N"/>
</dbReference>
<evidence type="ECO:0000256" key="3">
    <source>
        <dbReference type="ARBA" id="ARBA00022764"/>
    </source>
</evidence>
<dbReference type="InterPro" id="IPR027304">
    <property type="entry name" value="Trigger_fact/SurA_dom_sf"/>
</dbReference>
<comment type="catalytic activity">
    <reaction evidence="7">
        <text>[protein]-peptidylproline (omega=180) = [protein]-peptidylproline (omega=0)</text>
        <dbReference type="Rhea" id="RHEA:16237"/>
        <dbReference type="Rhea" id="RHEA-COMP:10747"/>
        <dbReference type="Rhea" id="RHEA-COMP:10748"/>
        <dbReference type="ChEBI" id="CHEBI:83833"/>
        <dbReference type="ChEBI" id="CHEBI:83834"/>
        <dbReference type="EC" id="5.2.1.8"/>
    </reaction>
</comment>
<dbReference type="GO" id="GO:0042277">
    <property type="term" value="F:peptide binding"/>
    <property type="evidence" value="ECO:0007669"/>
    <property type="project" value="InterPro"/>
</dbReference>
<feature type="domain" description="PpiC" evidence="9">
    <location>
        <begin position="351"/>
        <end position="449"/>
    </location>
</feature>
<dbReference type="InterPro" id="IPR046357">
    <property type="entry name" value="PPIase_dom_sf"/>
</dbReference>
<protein>
    <recommendedName>
        <fullName evidence="7">Chaperone SurA</fullName>
    </recommendedName>
    <alternativeName>
        <fullName evidence="7">Peptidyl-prolyl cis-trans isomerase SurA</fullName>
        <shortName evidence="7">PPIase SurA</shortName>
        <ecNumber evidence="7">5.2.1.8</ecNumber>
    </alternativeName>
    <alternativeName>
        <fullName evidence="7">Rotamase SurA</fullName>
    </alternativeName>
</protein>
<dbReference type="AlphaFoldDB" id="A0A0S4TRD5"/>
<dbReference type="PROSITE" id="PS51318">
    <property type="entry name" value="TAT"/>
    <property type="match status" value="1"/>
</dbReference>
<dbReference type="Pfam" id="PF09312">
    <property type="entry name" value="SurA_N"/>
    <property type="match status" value="1"/>
</dbReference>
<keyword evidence="1 7" id="KW-0732">Signal</keyword>
<comment type="subcellular location">
    <subcellularLocation>
        <location evidence="7">Periplasm</location>
    </subcellularLocation>
    <text evidence="7">Is capable of associating with the outer membrane.</text>
</comment>
<dbReference type="HAMAP" id="MF_01183">
    <property type="entry name" value="Chaperone_SurA"/>
    <property type="match status" value="1"/>
</dbReference>
<dbReference type="InterPro" id="IPR000297">
    <property type="entry name" value="PPIase_PpiC"/>
</dbReference>
<reference evidence="10" key="1">
    <citation type="submission" date="2015-10" db="EMBL/GenBank/DDBJ databases">
        <authorList>
            <person name="Gilbert D.G."/>
        </authorList>
    </citation>
    <scope>NUCLEOTIDE SEQUENCE</scope>
    <source>
        <strain evidence="10">Phyl III-seqv23</strain>
    </source>
</reference>
<dbReference type="Pfam" id="PF13616">
    <property type="entry name" value="Rotamase_3"/>
    <property type="match status" value="1"/>
</dbReference>
<gene>
    <name evidence="7 10" type="primary">surA</name>
    <name evidence="10" type="ORF">RUN39_v1_330087</name>
</gene>
<keyword evidence="3 7" id="KW-0574">Periplasm</keyword>
<evidence type="ECO:0000256" key="8">
    <source>
        <dbReference type="SAM" id="MobiDB-lite"/>
    </source>
</evidence>
<dbReference type="PROSITE" id="PS50198">
    <property type="entry name" value="PPIC_PPIASE_2"/>
    <property type="match status" value="2"/>
</dbReference>
<dbReference type="InterPro" id="IPR006311">
    <property type="entry name" value="TAT_signal"/>
</dbReference>
<comment type="function">
    <text evidence="7">Chaperone involved in the correct folding and assembly of outer membrane proteins. Recognizes specific patterns of aromatic residues and the orientation of their side chains, which are found more frequently in integral outer membrane proteins. May act in both early periplasmic and late outer membrane-associated steps of protein maturation.</text>
</comment>
<dbReference type="EC" id="5.2.1.8" evidence="7"/>
<dbReference type="PROSITE" id="PS01096">
    <property type="entry name" value="PPIC_PPIASE_1"/>
    <property type="match status" value="1"/>
</dbReference>
<dbReference type="GO" id="GO:0051082">
    <property type="term" value="F:unfolded protein binding"/>
    <property type="evidence" value="ECO:0007669"/>
    <property type="project" value="UniProtKB-UniRule"/>
</dbReference>
<comment type="domain">
    <text evidence="7">The PPIase activity resides only in the second parvulin domain. The N-terminal region and the C-terminal tail are necessary and sufficient for the chaperone activity of SurA. The PPIase activity is dispensable for SurA to function as a chaperone. The N-terminal region and the C-terminal tail are also required for porin recognition.</text>
</comment>
<feature type="domain" description="PpiC" evidence="9">
    <location>
        <begin position="237"/>
        <end position="339"/>
    </location>
</feature>
<evidence type="ECO:0000256" key="7">
    <source>
        <dbReference type="HAMAP-Rule" id="MF_01183"/>
    </source>
</evidence>
<accession>A0A0S4TRD5</accession>
<dbReference type="Pfam" id="PF00639">
    <property type="entry name" value="Rotamase"/>
    <property type="match status" value="1"/>
</dbReference>
<keyword evidence="2 7" id="KW-0677">Repeat</keyword>
<dbReference type="Gene3D" id="3.10.50.40">
    <property type="match status" value="2"/>
</dbReference>
<keyword evidence="6 7" id="KW-0413">Isomerase</keyword>
<keyword evidence="4 7" id="KW-0697">Rotamase</keyword>
<dbReference type="InterPro" id="IPR023034">
    <property type="entry name" value="PPIase_SurA"/>
</dbReference>
<dbReference type="GO" id="GO:0050821">
    <property type="term" value="P:protein stabilization"/>
    <property type="evidence" value="ECO:0007669"/>
    <property type="project" value="InterPro"/>
</dbReference>
<keyword evidence="5 7" id="KW-0143">Chaperone</keyword>
<dbReference type="GO" id="GO:0043165">
    <property type="term" value="P:Gram-negative-bacterium-type cell outer membrane assembly"/>
    <property type="evidence" value="ECO:0007669"/>
    <property type="project" value="InterPro"/>
</dbReference>
<dbReference type="InterPro" id="IPR023058">
    <property type="entry name" value="PPIase_PpiC_CS"/>
</dbReference>
<feature type="region of interest" description="Disordered" evidence="8">
    <location>
        <begin position="55"/>
        <end position="82"/>
    </location>
</feature>
<evidence type="ECO:0000256" key="2">
    <source>
        <dbReference type="ARBA" id="ARBA00022737"/>
    </source>
</evidence>
<dbReference type="PANTHER" id="PTHR47637">
    <property type="entry name" value="CHAPERONE SURA"/>
    <property type="match status" value="1"/>
</dbReference>
<dbReference type="GO" id="GO:0030288">
    <property type="term" value="C:outer membrane-bounded periplasmic space"/>
    <property type="evidence" value="ECO:0007669"/>
    <property type="project" value="InterPro"/>
</dbReference>
<evidence type="ECO:0000256" key="4">
    <source>
        <dbReference type="ARBA" id="ARBA00023110"/>
    </source>
</evidence>
<dbReference type="EMBL" id="LN899819">
    <property type="protein sequence ID" value="CUV12305.1"/>
    <property type="molecule type" value="Genomic_DNA"/>
</dbReference>
<sequence length="498" mass="53744">MTMACKSTAVRSATRVAPTRRLGMVTGALVALMAGAALLPAAHAQQTQKKSAPLRGIFTTPDASPSQPLLRGTLPGPSTASGAARSQLVDEVVAVVNTDIITRRELLDRADLVERTLQSQNRQVPVRADLLGEVLEQLILERVQAQTAKESGIRVSDADVDRAVESVAQRNNLSVSQLKSKLAQSGLAYDKYREDLRQEILLARLRDREVDSKVQVFDGEIDNFLAQQGGSAASGGAQEYNVAQILVPVAEDASAEQKAAARGKAESLLKQVQGGADFAKLARDSSGAPEAAQGGELGLRPIGRLPAQFANAVVDLKPGQVVDQVIESPAGFHVLKLVDKRAQGTAVTAKVAQTQVRHILIKTGPTMSADDARRQLAGLRDRIVHGYDFGDAARRYSQDTSASAGGELGWVSPGQLVPEFEQAMGLLKAGEVSQPVQSQFGVHLIQVEGRREAEVPVDRQRDYARSVIREQKIQAAYEDWLRQLRDSAHVEYRVNRQQ</sequence>
<dbReference type="InterPro" id="IPR050280">
    <property type="entry name" value="OMP_Chaperone_SurA"/>
</dbReference>
<dbReference type="PANTHER" id="PTHR47637:SF1">
    <property type="entry name" value="CHAPERONE SURA"/>
    <property type="match status" value="1"/>
</dbReference>
<organism evidence="10">
    <name type="scientific">Ralstonia solanacearum</name>
    <name type="common">Pseudomonas solanacearum</name>
    <dbReference type="NCBI Taxonomy" id="305"/>
    <lineage>
        <taxon>Bacteria</taxon>
        <taxon>Pseudomonadati</taxon>
        <taxon>Pseudomonadota</taxon>
        <taxon>Betaproteobacteria</taxon>
        <taxon>Burkholderiales</taxon>
        <taxon>Burkholderiaceae</taxon>
        <taxon>Ralstonia</taxon>
        <taxon>Ralstonia solanacearum species complex</taxon>
    </lineage>
</organism>
<evidence type="ECO:0000256" key="5">
    <source>
        <dbReference type="ARBA" id="ARBA00023186"/>
    </source>
</evidence>
<dbReference type="Gene3D" id="1.10.4030.10">
    <property type="entry name" value="Porin chaperone SurA, peptide-binding domain"/>
    <property type="match status" value="1"/>
</dbReference>